<gene>
    <name evidence="5" type="ORF">DESUT3_35480</name>
</gene>
<dbReference type="EMBL" id="AP024355">
    <property type="protein sequence ID" value="BCR06479.1"/>
    <property type="molecule type" value="Genomic_DNA"/>
</dbReference>
<dbReference type="SMART" id="SM00863">
    <property type="entry name" value="tRNA_SAD"/>
    <property type="match status" value="1"/>
</dbReference>
<sequence length="214" mass="24056">MTRKEFWNDPYQTALEAAVSSVNGAEITLDASIFFAFAGGQESDRGTIAGAPVLAARKEGLEIVYTLPEAHGLVPGQKVRVEIDWARRYRLMRLHFAAELVLELVYREIEGVEKIGAHIAQDKARIDFAWERSISPLLANFTAEANRIIGLDLAIRTGFEDQENERRFWEIEGFSRVACGGTHVRRTGEVGPLRLKRNNIGKGKERIEIYLEEG</sequence>
<dbReference type="SUPFAM" id="SSF50447">
    <property type="entry name" value="Translation proteins"/>
    <property type="match status" value="1"/>
</dbReference>
<proteinExistence type="predicted"/>
<evidence type="ECO:0000256" key="1">
    <source>
        <dbReference type="ARBA" id="ARBA00001947"/>
    </source>
</evidence>
<evidence type="ECO:0000313" key="6">
    <source>
        <dbReference type="Proteomes" id="UP001319827"/>
    </source>
</evidence>
<evidence type="ECO:0000256" key="3">
    <source>
        <dbReference type="ARBA" id="ARBA00022833"/>
    </source>
</evidence>
<dbReference type="Pfam" id="PF07973">
    <property type="entry name" value="tRNA_SAD"/>
    <property type="match status" value="1"/>
</dbReference>
<reference evidence="5 6" key="1">
    <citation type="journal article" date="2016" name="C (Basel)">
        <title>Selective Growth of and Electricity Production by Marine Exoelectrogenic Bacteria in Self-Aggregated Hydrogel of Microbially Reduced Graphene Oxide.</title>
        <authorList>
            <person name="Yoshida N."/>
            <person name="Goto Y."/>
            <person name="Miyata Y."/>
        </authorList>
    </citation>
    <scope>NUCLEOTIDE SEQUENCE [LARGE SCALE GENOMIC DNA]</scope>
    <source>
        <strain evidence="5 6">NIT-T3</strain>
    </source>
</reference>
<organism evidence="5 6">
    <name type="scientific">Desulfuromonas versatilis</name>
    <dbReference type="NCBI Taxonomy" id="2802975"/>
    <lineage>
        <taxon>Bacteria</taxon>
        <taxon>Pseudomonadati</taxon>
        <taxon>Thermodesulfobacteriota</taxon>
        <taxon>Desulfuromonadia</taxon>
        <taxon>Desulfuromonadales</taxon>
        <taxon>Desulfuromonadaceae</taxon>
        <taxon>Desulfuromonas</taxon>
    </lineage>
</organism>
<keyword evidence="2" id="KW-0479">Metal-binding</keyword>
<dbReference type="Gene3D" id="2.40.30.130">
    <property type="match status" value="1"/>
</dbReference>
<keyword evidence="6" id="KW-1185">Reference proteome</keyword>
<dbReference type="InterPro" id="IPR012947">
    <property type="entry name" value="tRNA_SAD"/>
</dbReference>
<dbReference type="Gene3D" id="3.30.980.10">
    <property type="entry name" value="Threonyl-trna Synthetase, Chain A, domain 2"/>
    <property type="match status" value="1"/>
</dbReference>
<protein>
    <submittedName>
        <fullName evidence="5">Alanyl-tRNA editing protein</fullName>
    </submittedName>
</protein>
<dbReference type="Proteomes" id="UP001319827">
    <property type="component" value="Chromosome"/>
</dbReference>
<dbReference type="PANTHER" id="PTHR43462">
    <property type="entry name" value="ALANYL-TRNA EDITING PROTEIN"/>
    <property type="match status" value="1"/>
</dbReference>
<dbReference type="RefSeq" id="WP_221249856.1">
    <property type="nucleotide sequence ID" value="NZ_AP024355.1"/>
</dbReference>
<reference evidence="5 6" key="2">
    <citation type="journal article" date="2021" name="Int. J. Syst. Evol. Microbiol.">
        <title>Isolation and Polyphasic Characterization of Desulfuromonas versatilis sp. Nov., an Electrogenic Bacteria Capable of Versatile Metabolism Isolated from a Graphene Oxide-Reducing Enrichment Culture.</title>
        <authorList>
            <person name="Xie L."/>
            <person name="Yoshida N."/>
            <person name="Ishii S."/>
            <person name="Meng L."/>
        </authorList>
    </citation>
    <scope>NUCLEOTIDE SEQUENCE [LARGE SCALE GENOMIC DNA]</scope>
    <source>
        <strain evidence="5 6">NIT-T3</strain>
    </source>
</reference>
<keyword evidence="3" id="KW-0862">Zinc</keyword>
<evidence type="ECO:0000259" key="4">
    <source>
        <dbReference type="SMART" id="SM00863"/>
    </source>
</evidence>
<dbReference type="PANTHER" id="PTHR43462:SF1">
    <property type="entry name" value="ALANYL-TRNA EDITING PROTEIN AARSD1"/>
    <property type="match status" value="1"/>
</dbReference>
<dbReference type="SUPFAM" id="SSF55186">
    <property type="entry name" value="ThrRS/AlaRS common domain"/>
    <property type="match status" value="1"/>
</dbReference>
<evidence type="ECO:0000313" key="5">
    <source>
        <dbReference type="EMBL" id="BCR06479.1"/>
    </source>
</evidence>
<dbReference type="InterPro" id="IPR018163">
    <property type="entry name" value="Thr/Ala-tRNA-synth_IIc_edit"/>
</dbReference>
<dbReference type="InterPro" id="IPR009000">
    <property type="entry name" value="Transl_B-barrel_sf"/>
</dbReference>
<feature type="domain" description="Threonyl/alanyl tRNA synthetase SAD" evidence="4">
    <location>
        <begin position="166"/>
        <end position="208"/>
    </location>
</feature>
<name>A0ABM8I0P0_9BACT</name>
<dbReference type="InterPro" id="IPR051335">
    <property type="entry name" value="Alanyl-tRNA_Editing_Enzymes"/>
</dbReference>
<evidence type="ECO:0000256" key="2">
    <source>
        <dbReference type="ARBA" id="ARBA00022723"/>
    </source>
</evidence>
<comment type="cofactor">
    <cofactor evidence="1">
        <name>Zn(2+)</name>
        <dbReference type="ChEBI" id="CHEBI:29105"/>
    </cofactor>
</comment>
<accession>A0ABM8I0P0</accession>